<keyword evidence="2" id="KW-1133">Transmembrane helix</keyword>
<gene>
    <name evidence="3" type="ORF">ABLG96_02005</name>
</gene>
<name>A0AAU8DS84_9ACTN</name>
<organism evidence="3">
    <name type="scientific">Nakamurella sp. A5-74</name>
    <dbReference type="NCBI Taxonomy" id="3158264"/>
    <lineage>
        <taxon>Bacteria</taxon>
        <taxon>Bacillati</taxon>
        <taxon>Actinomycetota</taxon>
        <taxon>Actinomycetes</taxon>
        <taxon>Nakamurellales</taxon>
        <taxon>Nakamurellaceae</taxon>
        <taxon>Nakamurella</taxon>
    </lineage>
</organism>
<evidence type="ECO:0000256" key="1">
    <source>
        <dbReference type="SAM" id="MobiDB-lite"/>
    </source>
</evidence>
<dbReference type="AlphaFoldDB" id="A0AAU8DS84"/>
<proteinExistence type="predicted"/>
<accession>A0AAU8DS84</accession>
<sequence>MTGSDGHVEQVAGAPRQQPQPQHWQQAQPPRAQDRSVGLPGWRPEVPSDDGGGVRRRLDPPPLVTAAAVLAIVIGSLLLVLAVTAFAGSANSYLSAVRLAFPAVLLVGGLLALLGRRGALTTGAVFLLITGVVLVVQVLGSDLYDSPAAMIEAGLRISVGVLVLVFSRVPTSTTFFETMQELRYGPKDADFFR</sequence>
<reference evidence="3" key="1">
    <citation type="submission" date="2024-05" db="EMBL/GenBank/DDBJ databases">
        <authorList>
            <person name="Cai S.Y."/>
            <person name="Jin L.M."/>
            <person name="Li H.R."/>
        </authorList>
    </citation>
    <scope>NUCLEOTIDE SEQUENCE</scope>
    <source>
        <strain evidence="3">A5-74</strain>
    </source>
</reference>
<protein>
    <submittedName>
        <fullName evidence="3">Uncharacterized protein</fullName>
    </submittedName>
</protein>
<evidence type="ECO:0000256" key="2">
    <source>
        <dbReference type="SAM" id="Phobius"/>
    </source>
</evidence>
<dbReference type="RefSeq" id="WP_353649758.1">
    <property type="nucleotide sequence ID" value="NZ_CP159218.1"/>
</dbReference>
<keyword evidence="2" id="KW-0812">Transmembrane</keyword>
<feature type="transmembrane region" description="Helical" evidence="2">
    <location>
        <begin position="63"/>
        <end position="87"/>
    </location>
</feature>
<dbReference type="EMBL" id="CP159218">
    <property type="protein sequence ID" value="XCG64145.1"/>
    <property type="molecule type" value="Genomic_DNA"/>
</dbReference>
<feature type="transmembrane region" description="Helical" evidence="2">
    <location>
        <begin position="146"/>
        <end position="166"/>
    </location>
</feature>
<feature type="compositionally biased region" description="Low complexity" evidence="1">
    <location>
        <begin position="14"/>
        <end position="31"/>
    </location>
</feature>
<feature type="transmembrane region" description="Helical" evidence="2">
    <location>
        <begin position="120"/>
        <end position="140"/>
    </location>
</feature>
<feature type="transmembrane region" description="Helical" evidence="2">
    <location>
        <begin position="93"/>
        <end position="113"/>
    </location>
</feature>
<evidence type="ECO:0000313" key="3">
    <source>
        <dbReference type="EMBL" id="XCG64145.1"/>
    </source>
</evidence>
<feature type="region of interest" description="Disordered" evidence="1">
    <location>
        <begin position="1"/>
        <end position="57"/>
    </location>
</feature>
<keyword evidence="2" id="KW-0472">Membrane</keyword>